<dbReference type="Proteomes" id="UP000825935">
    <property type="component" value="Chromosome 4"/>
</dbReference>
<dbReference type="GO" id="GO:0005886">
    <property type="term" value="C:plasma membrane"/>
    <property type="evidence" value="ECO:0007669"/>
    <property type="project" value="UniProtKB-SubCell"/>
</dbReference>
<evidence type="ECO:0000256" key="7">
    <source>
        <dbReference type="ARBA" id="ARBA00022729"/>
    </source>
</evidence>
<dbReference type="EC" id="3.2.1.39" evidence="4"/>
<dbReference type="FunFam" id="1.20.58.1040:FF:000001">
    <property type="entry name" value="Glucan endo-1,3-beta-glucosidase 4"/>
    <property type="match status" value="1"/>
</dbReference>
<keyword evidence="10" id="KW-0472">Membrane</keyword>
<dbReference type="FunFam" id="3.20.20.80:FF:000002">
    <property type="entry name" value="Glucan endo-1,3-beta-glucosidase 3"/>
    <property type="match status" value="1"/>
</dbReference>
<evidence type="ECO:0000256" key="8">
    <source>
        <dbReference type="ARBA" id="ARBA00022801"/>
    </source>
</evidence>
<keyword evidence="6" id="KW-0336">GPI-anchor</keyword>
<evidence type="ECO:0000256" key="5">
    <source>
        <dbReference type="ARBA" id="ARBA00022475"/>
    </source>
</evidence>
<comment type="subcellular location">
    <subcellularLocation>
        <location evidence="2">Cell membrane</location>
        <topology evidence="2">Lipid-anchor</topology>
        <topology evidence="2">GPI-anchor</topology>
    </subcellularLocation>
</comment>
<keyword evidence="9" id="KW-0611">Plant defense</keyword>
<evidence type="ECO:0000256" key="3">
    <source>
        <dbReference type="ARBA" id="ARBA00008773"/>
    </source>
</evidence>
<feature type="compositionally biased region" description="Basic residues" evidence="16">
    <location>
        <begin position="385"/>
        <end position="396"/>
    </location>
</feature>
<reference evidence="19" key="1">
    <citation type="submission" date="2021-08" db="EMBL/GenBank/DDBJ databases">
        <title>WGS assembly of Ceratopteris richardii.</title>
        <authorList>
            <person name="Marchant D.B."/>
            <person name="Chen G."/>
            <person name="Jenkins J."/>
            <person name="Shu S."/>
            <person name="Leebens-Mack J."/>
            <person name="Grimwood J."/>
            <person name="Schmutz J."/>
            <person name="Soltis P."/>
            <person name="Soltis D."/>
            <person name="Chen Z.-H."/>
        </authorList>
    </citation>
    <scope>NUCLEOTIDE SEQUENCE</scope>
    <source>
        <strain evidence="19">Whitten #5841</strain>
        <tissue evidence="19">Leaf</tissue>
    </source>
</reference>
<comment type="catalytic activity">
    <reaction evidence="1">
        <text>Hydrolysis of (1-&gt;3)-beta-D-glucosidic linkages in (1-&gt;3)-beta-D-glucans.</text>
        <dbReference type="EC" id="3.2.1.39"/>
    </reaction>
</comment>
<gene>
    <name evidence="19" type="ORF">KP509_04G087600</name>
</gene>
<dbReference type="SMART" id="SM00768">
    <property type="entry name" value="X8"/>
    <property type="match status" value="1"/>
</dbReference>
<dbReference type="InterPro" id="IPR017853">
    <property type="entry name" value="GH"/>
</dbReference>
<dbReference type="AlphaFoldDB" id="A0A8T2UUW3"/>
<evidence type="ECO:0000256" key="4">
    <source>
        <dbReference type="ARBA" id="ARBA00012780"/>
    </source>
</evidence>
<evidence type="ECO:0000256" key="13">
    <source>
        <dbReference type="ARBA" id="ARBA00023295"/>
    </source>
</evidence>
<dbReference type="Pfam" id="PF00332">
    <property type="entry name" value="Glyco_hydro_17"/>
    <property type="match status" value="1"/>
</dbReference>
<evidence type="ECO:0000256" key="17">
    <source>
        <dbReference type="SAM" id="SignalP"/>
    </source>
</evidence>
<dbReference type="InterPro" id="IPR000490">
    <property type="entry name" value="Glyco_hydro_17"/>
</dbReference>
<feature type="signal peptide" evidence="17">
    <location>
        <begin position="1"/>
        <end position="27"/>
    </location>
</feature>
<dbReference type="InterPro" id="IPR044965">
    <property type="entry name" value="Glyco_hydro_17_plant"/>
</dbReference>
<dbReference type="GO" id="GO:0005975">
    <property type="term" value="P:carbohydrate metabolic process"/>
    <property type="evidence" value="ECO:0007669"/>
    <property type="project" value="InterPro"/>
</dbReference>
<evidence type="ECO:0000256" key="14">
    <source>
        <dbReference type="RuleBase" id="RU004335"/>
    </source>
</evidence>
<feature type="region of interest" description="Disordered" evidence="16">
    <location>
        <begin position="357"/>
        <end position="405"/>
    </location>
</feature>
<sequence length="501" mass="53626">MVKEPAFCIALCLLACLLHTAPFYADGAAVGINYGRVANNLPSPGDVVQFIKQQGFTKVKLYDSDPSVLAAFAGSGLELVVALPNERVRSAALSKRAARSWIQQNVARHLPATKIAAIAVGNEILASTDDSVRALAPLLLPAMQNLNAALAELGLDRQIKISSPHSLAILSASFPPSAGTFNPAIAKTTMKPILDFLSQTGSYVMLNAYPFFAYESQPDVISLDYALFSSQTGVKDPQTGLTYMNLFDAQLDSFFAAMDRLGHSGLNIVVTETGWPSKGDEDEVGASPKNAAIYMSNLVRHITSNVGTPLRPRASIETYIFALFNEDMKDGPTSERNYGLFYPDRHSVYDLHLASPKSHASAVGSKDPSAHGENESKQNPESKSSHHHHHHSHHSSSHGSAQTPTSNVTNASWCVAIPSTNPAQLQSALDYACGPGKADCSEIQDGNSCFNPNTLVAHASYAFNYYFHANNKAEGSCNFGGSATIVTKDPSYSGCIYPGTL</sequence>
<feature type="chain" id="PRO_5035823956" description="glucan endo-1,3-beta-D-glucosidase" evidence="17">
    <location>
        <begin position="28"/>
        <end position="501"/>
    </location>
</feature>
<dbReference type="OMA" id="YVSTQPP"/>
<evidence type="ECO:0000256" key="15">
    <source>
        <dbReference type="RuleBase" id="RU004336"/>
    </source>
</evidence>
<dbReference type="Pfam" id="PF07983">
    <property type="entry name" value="X8"/>
    <property type="match status" value="1"/>
</dbReference>
<keyword evidence="13 15" id="KW-0326">Glycosidase</keyword>
<feature type="compositionally biased region" description="Basic and acidic residues" evidence="16">
    <location>
        <begin position="368"/>
        <end position="384"/>
    </location>
</feature>
<evidence type="ECO:0000256" key="6">
    <source>
        <dbReference type="ARBA" id="ARBA00022622"/>
    </source>
</evidence>
<accession>A0A8T2UUW3</accession>
<evidence type="ECO:0000313" key="19">
    <source>
        <dbReference type="EMBL" id="KAH7440011.1"/>
    </source>
</evidence>
<evidence type="ECO:0000313" key="20">
    <source>
        <dbReference type="Proteomes" id="UP000825935"/>
    </source>
</evidence>
<evidence type="ECO:0000256" key="11">
    <source>
        <dbReference type="ARBA" id="ARBA00023157"/>
    </source>
</evidence>
<keyword evidence="6" id="KW-0449">Lipoprotein</keyword>
<evidence type="ECO:0000259" key="18">
    <source>
        <dbReference type="SMART" id="SM00768"/>
    </source>
</evidence>
<protein>
    <recommendedName>
        <fullName evidence="4">glucan endo-1,3-beta-D-glucosidase</fullName>
        <ecNumber evidence="4">3.2.1.39</ecNumber>
    </recommendedName>
</protein>
<keyword evidence="8 15" id="KW-0378">Hydrolase</keyword>
<dbReference type="GO" id="GO:0006952">
    <property type="term" value="P:defense response"/>
    <property type="evidence" value="ECO:0007669"/>
    <property type="project" value="UniProtKB-KW"/>
</dbReference>
<dbReference type="Gene3D" id="3.20.20.80">
    <property type="entry name" value="Glycosidases"/>
    <property type="match status" value="1"/>
</dbReference>
<keyword evidence="11" id="KW-1015">Disulfide bond</keyword>
<dbReference type="OrthoDB" id="941679at2759"/>
<evidence type="ECO:0000256" key="1">
    <source>
        <dbReference type="ARBA" id="ARBA00000382"/>
    </source>
</evidence>
<proteinExistence type="inferred from homology"/>
<dbReference type="GO" id="GO:0098552">
    <property type="term" value="C:side of membrane"/>
    <property type="evidence" value="ECO:0007669"/>
    <property type="project" value="UniProtKB-KW"/>
</dbReference>
<keyword evidence="12" id="KW-0325">Glycoprotein</keyword>
<evidence type="ECO:0000256" key="2">
    <source>
        <dbReference type="ARBA" id="ARBA00004609"/>
    </source>
</evidence>
<dbReference type="EMBL" id="CM035409">
    <property type="protein sequence ID" value="KAH7440011.1"/>
    <property type="molecule type" value="Genomic_DNA"/>
</dbReference>
<dbReference type="PANTHER" id="PTHR32227">
    <property type="entry name" value="GLUCAN ENDO-1,3-BETA-GLUCOSIDASE BG1-RELATED-RELATED"/>
    <property type="match status" value="1"/>
</dbReference>
<dbReference type="Gene3D" id="1.20.58.1040">
    <property type="match status" value="1"/>
</dbReference>
<keyword evidence="7 17" id="KW-0732">Signal</keyword>
<dbReference type="GO" id="GO:0009506">
    <property type="term" value="C:plasmodesma"/>
    <property type="evidence" value="ECO:0007669"/>
    <property type="project" value="UniProtKB-ARBA"/>
</dbReference>
<evidence type="ECO:0000256" key="10">
    <source>
        <dbReference type="ARBA" id="ARBA00023136"/>
    </source>
</evidence>
<comment type="similarity">
    <text evidence="3 14">Belongs to the glycosyl hydrolase 17 family.</text>
</comment>
<evidence type="ECO:0000256" key="12">
    <source>
        <dbReference type="ARBA" id="ARBA00023180"/>
    </source>
</evidence>
<keyword evidence="20" id="KW-1185">Reference proteome</keyword>
<organism evidence="19 20">
    <name type="scientific">Ceratopteris richardii</name>
    <name type="common">Triangle waterfern</name>
    <dbReference type="NCBI Taxonomy" id="49495"/>
    <lineage>
        <taxon>Eukaryota</taxon>
        <taxon>Viridiplantae</taxon>
        <taxon>Streptophyta</taxon>
        <taxon>Embryophyta</taxon>
        <taxon>Tracheophyta</taxon>
        <taxon>Polypodiopsida</taxon>
        <taxon>Polypodiidae</taxon>
        <taxon>Polypodiales</taxon>
        <taxon>Pteridineae</taxon>
        <taxon>Pteridaceae</taxon>
        <taxon>Parkerioideae</taxon>
        <taxon>Ceratopteris</taxon>
    </lineage>
</organism>
<dbReference type="SUPFAM" id="SSF51445">
    <property type="entry name" value="(Trans)glycosidases"/>
    <property type="match status" value="1"/>
</dbReference>
<dbReference type="PROSITE" id="PS00587">
    <property type="entry name" value="GLYCOSYL_HYDROL_F17"/>
    <property type="match status" value="1"/>
</dbReference>
<dbReference type="GO" id="GO:0042973">
    <property type="term" value="F:glucan endo-1,3-beta-D-glucosidase activity"/>
    <property type="evidence" value="ECO:0007669"/>
    <property type="project" value="UniProtKB-EC"/>
</dbReference>
<evidence type="ECO:0000256" key="9">
    <source>
        <dbReference type="ARBA" id="ARBA00022821"/>
    </source>
</evidence>
<comment type="caution">
    <text evidence="19">The sequence shown here is derived from an EMBL/GenBank/DDBJ whole genome shotgun (WGS) entry which is preliminary data.</text>
</comment>
<feature type="domain" description="X8" evidence="18">
    <location>
        <begin position="412"/>
        <end position="497"/>
    </location>
</feature>
<keyword evidence="5" id="KW-1003">Cell membrane</keyword>
<dbReference type="InterPro" id="IPR012946">
    <property type="entry name" value="X8"/>
</dbReference>
<evidence type="ECO:0000256" key="16">
    <source>
        <dbReference type="SAM" id="MobiDB-lite"/>
    </source>
</evidence>
<name>A0A8T2UUW3_CERRI</name>